<dbReference type="GO" id="GO:0005737">
    <property type="term" value="C:cytoplasm"/>
    <property type="evidence" value="ECO:0007669"/>
    <property type="project" value="TreeGrafter"/>
</dbReference>
<keyword evidence="5" id="KW-1185">Reference proteome</keyword>
<dbReference type="Proteomes" id="UP000235703">
    <property type="component" value="Unassembled WGS sequence"/>
</dbReference>
<keyword evidence="1" id="KW-0067">ATP-binding</keyword>
<dbReference type="InterPro" id="IPR016181">
    <property type="entry name" value="Acyl_CoA_acyltransferase"/>
</dbReference>
<proteinExistence type="predicted"/>
<dbReference type="PANTHER" id="PTHR21621:SF0">
    <property type="entry name" value="BETA-CITRYLGLUTAMATE SYNTHASE B-RELATED"/>
    <property type="match status" value="1"/>
</dbReference>
<dbReference type="OrthoDB" id="9803907at2"/>
<evidence type="ECO:0000259" key="3">
    <source>
        <dbReference type="PROSITE" id="PS51186"/>
    </source>
</evidence>
<dbReference type="GO" id="GO:0016747">
    <property type="term" value="F:acyltransferase activity, transferring groups other than amino-acyl groups"/>
    <property type="evidence" value="ECO:0007669"/>
    <property type="project" value="InterPro"/>
</dbReference>
<dbReference type="Gene3D" id="3.40.630.30">
    <property type="match status" value="1"/>
</dbReference>
<organism evidence="4 5">
    <name type="scientific">Brevibacterium luteolum</name>
    <dbReference type="NCBI Taxonomy" id="199591"/>
    <lineage>
        <taxon>Bacteria</taxon>
        <taxon>Bacillati</taxon>
        <taxon>Actinomycetota</taxon>
        <taxon>Actinomycetes</taxon>
        <taxon>Micrococcales</taxon>
        <taxon>Brevibacteriaceae</taxon>
        <taxon>Brevibacterium</taxon>
    </lineage>
</organism>
<dbReference type="InterPro" id="IPR017534">
    <property type="entry name" value="GNAT-acetyltransferase"/>
</dbReference>
<dbReference type="PROSITE" id="PS51186">
    <property type="entry name" value="GNAT"/>
    <property type="match status" value="1"/>
</dbReference>
<feature type="domain" description="N-acetyltransferase" evidence="3">
    <location>
        <begin position="83"/>
        <end position="234"/>
    </location>
</feature>
<reference evidence="4 5" key="1">
    <citation type="submission" date="2017-09" db="EMBL/GenBank/DDBJ databases">
        <title>Bacterial strain isolated from the female urinary microbiota.</title>
        <authorList>
            <person name="Thomas-White K."/>
            <person name="Kumar N."/>
            <person name="Forster S."/>
            <person name="Putonti C."/>
            <person name="Lawley T."/>
            <person name="Wolfe A.J."/>
        </authorList>
    </citation>
    <scope>NUCLEOTIDE SEQUENCE [LARGE SCALE GENOMIC DNA]</scope>
    <source>
        <strain evidence="4 5">UMB0680</strain>
    </source>
</reference>
<name>A0A2N6PJD9_9MICO</name>
<dbReference type="Pfam" id="PF08443">
    <property type="entry name" value="RimK"/>
    <property type="match status" value="2"/>
</dbReference>
<dbReference type="CDD" id="cd04301">
    <property type="entry name" value="NAT_SF"/>
    <property type="match status" value="1"/>
</dbReference>
<dbReference type="SUPFAM" id="SSF55729">
    <property type="entry name" value="Acyl-CoA N-acyltransferases (Nat)"/>
    <property type="match status" value="1"/>
</dbReference>
<keyword evidence="1" id="KW-0547">Nucleotide-binding</keyword>
<feature type="domain" description="ATP-grasp" evidence="2">
    <location>
        <begin position="305"/>
        <end position="548"/>
    </location>
</feature>
<dbReference type="GO" id="GO:0005524">
    <property type="term" value="F:ATP binding"/>
    <property type="evidence" value="ECO:0007669"/>
    <property type="project" value="UniProtKB-UniRule"/>
</dbReference>
<protein>
    <submittedName>
        <fullName evidence="4">N-acetylglutaminylglutamine synthetase</fullName>
    </submittedName>
</protein>
<dbReference type="PROSITE" id="PS50975">
    <property type="entry name" value="ATP_GRASP"/>
    <property type="match status" value="1"/>
</dbReference>
<dbReference type="SUPFAM" id="SSF56059">
    <property type="entry name" value="Glutathione synthetase ATP-binding domain-like"/>
    <property type="match status" value="1"/>
</dbReference>
<dbReference type="InterPro" id="IPR000182">
    <property type="entry name" value="GNAT_dom"/>
</dbReference>
<dbReference type="GO" id="GO:0018169">
    <property type="term" value="F:ribosomal S6-glutamic acid ligase activity"/>
    <property type="evidence" value="ECO:0007669"/>
    <property type="project" value="TreeGrafter"/>
</dbReference>
<dbReference type="PANTHER" id="PTHR21621">
    <property type="entry name" value="RIBOSOMAL PROTEIN S6 MODIFICATION PROTEIN"/>
    <property type="match status" value="1"/>
</dbReference>
<dbReference type="Pfam" id="PF00583">
    <property type="entry name" value="Acetyltransf_1"/>
    <property type="match status" value="1"/>
</dbReference>
<dbReference type="GO" id="GO:0009432">
    <property type="term" value="P:SOS response"/>
    <property type="evidence" value="ECO:0007669"/>
    <property type="project" value="TreeGrafter"/>
</dbReference>
<accession>A0A2N6PJD9</accession>
<evidence type="ECO:0000313" key="4">
    <source>
        <dbReference type="EMBL" id="PMB98810.1"/>
    </source>
</evidence>
<dbReference type="InterPro" id="IPR013651">
    <property type="entry name" value="ATP-grasp_RimK-type"/>
</dbReference>
<dbReference type="NCBIfam" id="TIGR03103">
    <property type="entry name" value="trio_acet_GNAT"/>
    <property type="match status" value="1"/>
</dbReference>
<dbReference type="Gene3D" id="3.30.470.20">
    <property type="entry name" value="ATP-grasp fold, B domain"/>
    <property type="match status" value="2"/>
</dbReference>
<sequence length="564" mass="62173">MKHDVIQELGWGRLVFGQTFSEIEEIGRVLRDEAGGTRDICMYLSDPHVLVALHPEEYFIDPSHTYRLDLENRLPVPVEVPGVKVRSIETEADCEAINRIYVTRSMVPAEVSVIWDNHRNAEAMHYLVAEDESTGEIIGTVTGVDHSELFDDPERGSSLWTLAVDTTSGHRGLGRFLVVALARLLAERGAAFMDLSVMWNNKAAISLYEHMGFTRMPIYGVKRKNAINEQLYAQPRIEGLDELNPYARIIADEATRRGIRVSVLDADTGYIQLEFGGRTVITRESLSQYTSAVAMSRCEDKRVTRKIVEAAGVRVPQGRNATFDEGDVDFLDEYGPLVVKPVRGEQGAGITIGVQTEKQLKDALGRAGGEGSEVLLEEFCEGEDLRILVITGRVIAAAIRRPAAVVGDGKTPVAELIRKQSKRRAAATGGESKIPLDESTEATVREEGYSLDDILEPGKRLQVRRTANLHTGGTIHDVTDRLHPELARAAITAAAAIDIPVTGIDLLVPDVEGPDYVFIEANERPGLANHEPQPVAAEFVDYLFPNSKRTPWAWEPDKPADPTN</sequence>
<dbReference type="GO" id="GO:0046872">
    <property type="term" value="F:metal ion binding"/>
    <property type="evidence" value="ECO:0007669"/>
    <property type="project" value="InterPro"/>
</dbReference>
<gene>
    <name evidence="4" type="ORF">CJ198_05760</name>
</gene>
<dbReference type="EMBL" id="PNFZ01000002">
    <property type="protein sequence ID" value="PMB98810.1"/>
    <property type="molecule type" value="Genomic_DNA"/>
</dbReference>
<dbReference type="RefSeq" id="WP_102161609.1">
    <property type="nucleotide sequence ID" value="NZ_PNFZ01000002.1"/>
</dbReference>
<evidence type="ECO:0000256" key="1">
    <source>
        <dbReference type="PROSITE-ProRule" id="PRU00409"/>
    </source>
</evidence>
<evidence type="ECO:0000259" key="2">
    <source>
        <dbReference type="PROSITE" id="PS50975"/>
    </source>
</evidence>
<dbReference type="InterPro" id="IPR011761">
    <property type="entry name" value="ATP-grasp"/>
</dbReference>
<dbReference type="AlphaFoldDB" id="A0A2N6PJD9"/>
<evidence type="ECO:0000313" key="5">
    <source>
        <dbReference type="Proteomes" id="UP000235703"/>
    </source>
</evidence>
<comment type="caution">
    <text evidence="4">The sequence shown here is derived from an EMBL/GenBank/DDBJ whole genome shotgun (WGS) entry which is preliminary data.</text>
</comment>